<reference evidence="1" key="1">
    <citation type="submission" date="2014-06" db="EMBL/GenBank/DDBJ databases">
        <authorList>
            <person name="Ju J."/>
            <person name="Zhang J."/>
        </authorList>
    </citation>
    <scope>NUCLEOTIDE SEQUENCE</scope>
    <source>
        <strain evidence="1">SscI8</strain>
    </source>
</reference>
<dbReference type="Pfam" id="PF13540">
    <property type="entry name" value="RCC1_2"/>
    <property type="match status" value="1"/>
</dbReference>
<accession>A0A0F7SB04</accession>
<dbReference type="AlphaFoldDB" id="A0A0F7SB04"/>
<dbReference type="EMBL" id="CCFA01002728">
    <property type="protein sequence ID" value="CDW98015.1"/>
    <property type="molecule type" value="Genomic_DNA"/>
</dbReference>
<dbReference type="PANTHER" id="PTHR45982">
    <property type="entry name" value="REGULATOR OF CHROMOSOME CONDENSATION"/>
    <property type="match status" value="1"/>
</dbReference>
<dbReference type="Gene3D" id="2.130.10.30">
    <property type="entry name" value="Regulator of chromosome condensation 1/beta-lactamase-inhibitor protein II"/>
    <property type="match status" value="1"/>
</dbReference>
<dbReference type="STRING" id="49012.A0A0F7SB04"/>
<name>A0A0F7SB04_9BASI</name>
<evidence type="ECO:0000313" key="1">
    <source>
        <dbReference type="EMBL" id="CDU23444.1"/>
    </source>
</evidence>
<keyword evidence="3" id="KW-1185">Reference proteome</keyword>
<evidence type="ECO:0000313" key="2">
    <source>
        <dbReference type="EMBL" id="CDW98015.1"/>
    </source>
</evidence>
<dbReference type="InterPro" id="IPR051553">
    <property type="entry name" value="Ran_GTPase-activating"/>
</dbReference>
<dbReference type="SUPFAM" id="SSF50985">
    <property type="entry name" value="RCC1/BLIP-II"/>
    <property type="match status" value="1"/>
</dbReference>
<dbReference type="EMBL" id="LK056662">
    <property type="protein sequence ID" value="CDU23444.1"/>
    <property type="molecule type" value="Genomic_DNA"/>
</dbReference>
<reference evidence="3" key="3">
    <citation type="submission" date="2014-06" db="EMBL/GenBank/DDBJ databases">
        <authorList>
            <person name="Berkman P.J."/>
        </authorList>
    </citation>
    <scope>NUCLEOTIDE SEQUENCE [LARGE SCALE GENOMIC DNA]</scope>
</reference>
<dbReference type="OrthoDB" id="5370059at2759"/>
<organism evidence="2 3">
    <name type="scientific">Sporisorium scitamineum</name>
    <dbReference type="NCBI Taxonomy" id="49012"/>
    <lineage>
        <taxon>Eukaryota</taxon>
        <taxon>Fungi</taxon>
        <taxon>Dikarya</taxon>
        <taxon>Basidiomycota</taxon>
        <taxon>Ustilaginomycotina</taxon>
        <taxon>Ustilaginomycetes</taxon>
        <taxon>Ustilaginales</taxon>
        <taxon>Ustilaginaceae</taxon>
        <taxon>Sporisorium</taxon>
    </lineage>
</organism>
<sequence length="447" mass="48268">MADTSSARTKVLAWGSNVFNQIHPEADSGSAPYTVQDAASILAICTYQTVVLTQSGDIQVLGEAPGLIGQAIQSVLDDQNSRRSSETDELVFVGYDIFEAVLDIKRNRCCFVQYGEEEEEGSVDLVEGSSWKTAAVDGRGRCMAVDLDGQVYLFDSVAILRAATGKGEDAVRLRDARRFTAHQYSPAGSSSTATTELPKFDKVTAGNAHFVLLTQDSKEVCPVWIFGDARFGSVPLHPFDHITLVGLLPPTDSSPEQPTPSTAPADVPFLMPVPHFSPNQGFPSRIATAAVGARHTLILTSDGDIYGWGWNEDSPLLPFGTTTEPQWENNLVYEPTLIPLPSHPSTADNTLALTKIAASNGRSFGITMEGRLVVAGSNEGECLALDLELGGLEKTPRFEREFSQIKKAYDCVNGWQLHPEMGAMDGGRVVDVRGTSLVTFITVQVKE</sequence>
<dbReference type="InterPro" id="IPR009091">
    <property type="entry name" value="RCC1/BLIP-II"/>
</dbReference>
<evidence type="ECO:0000313" key="3">
    <source>
        <dbReference type="Proteomes" id="UP000242770"/>
    </source>
</evidence>
<reference evidence="2" key="2">
    <citation type="submission" date="2014-06" db="EMBL/GenBank/DDBJ databases">
        <authorList>
            <person name="Berkman J.Paul."/>
        </authorList>
    </citation>
    <scope>NUCLEOTIDE SEQUENCE [LARGE SCALE GENOMIC DNA]</scope>
</reference>
<dbReference type="PANTHER" id="PTHR45982:SF1">
    <property type="entry name" value="REGULATOR OF CHROMOSOME CONDENSATION"/>
    <property type="match status" value="1"/>
</dbReference>
<gene>
    <name evidence="2" type="primary">SSCI45360.1</name>
    <name evidence="1" type="ORF">SPSC_02073</name>
</gene>
<protein>
    <submittedName>
        <fullName evidence="2">Uncharacterized protein</fullName>
    </submittedName>
</protein>
<proteinExistence type="predicted"/>
<dbReference type="Proteomes" id="UP000242770">
    <property type="component" value="Unassembled WGS sequence"/>
</dbReference>